<dbReference type="InterPro" id="IPR007024">
    <property type="entry name" value="BLUF_domain"/>
</dbReference>
<reference evidence="2 3" key="1">
    <citation type="submission" date="2020-05" db="EMBL/GenBank/DDBJ databases">
        <title>Complete genome sequence of Gemmatimonas greenlandica TET16.</title>
        <authorList>
            <person name="Zeng Y."/>
        </authorList>
    </citation>
    <scope>NUCLEOTIDE SEQUENCE [LARGE SCALE GENOMIC DNA]</scope>
    <source>
        <strain evidence="2 3">TET16</strain>
    </source>
</reference>
<dbReference type="AlphaFoldDB" id="A0A6M4IVI2"/>
<proteinExistence type="predicted"/>
<evidence type="ECO:0000313" key="2">
    <source>
        <dbReference type="EMBL" id="QJR37617.1"/>
    </source>
</evidence>
<dbReference type="GO" id="GO:0009882">
    <property type="term" value="F:blue light photoreceptor activity"/>
    <property type="evidence" value="ECO:0007669"/>
    <property type="project" value="InterPro"/>
</dbReference>
<gene>
    <name evidence="2" type="ORF">HKW67_19890</name>
</gene>
<dbReference type="GO" id="GO:0071949">
    <property type="term" value="F:FAD binding"/>
    <property type="evidence" value="ECO:0007669"/>
    <property type="project" value="InterPro"/>
</dbReference>
<dbReference type="RefSeq" id="WP_171227052.1">
    <property type="nucleotide sequence ID" value="NZ_CP053085.1"/>
</dbReference>
<name>A0A6M4IVI2_9BACT</name>
<protein>
    <submittedName>
        <fullName evidence="2">BLUF domain-containing protein</fullName>
    </submittedName>
</protein>
<accession>A0A6M4IVI2</accession>
<dbReference type="Gene3D" id="3.30.70.100">
    <property type="match status" value="1"/>
</dbReference>
<organism evidence="2 3">
    <name type="scientific">Gemmatimonas groenlandica</name>
    <dbReference type="NCBI Taxonomy" id="2732249"/>
    <lineage>
        <taxon>Bacteria</taxon>
        <taxon>Pseudomonadati</taxon>
        <taxon>Gemmatimonadota</taxon>
        <taxon>Gemmatimonadia</taxon>
        <taxon>Gemmatimonadales</taxon>
        <taxon>Gemmatimonadaceae</taxon>
        <taxon>Gemmatimonas</taxon>
    </lineage>
</organism>
<sequence length="152" mass="16459">MSNALYSLAYFSRNSIVGTADEVQANIAAILRTARRSNAQSGVTGALLFSDGCFAQVLEGERTQVETIFETIQCDPRHHDVTILHLHEIEARSFGAWSMAFAGIDGVSVDPQLQHDGMHDLAGIMAQDAGQNLLASLHSVVHRDDLARRADG</sequence>
<evidence type="ECO:0000259" key="1">
    <source>
        <dbReference type="PROSITE" id="PS50925"/>
    </source>
</evidence>
<feature type="domain" description="BLUF" evidence="1">
    <location>
        <begin position="5"/>
        <end position="100"/>
    </location>
</feature>
<dbReference type="KEGG" id="ggr:HKW67_19890"/>
<dbReference type="InterPro" id="IPR036046">
    <property type="entry name" value="Acylphosphatase-like_dom_sf"/>
</dbReference>
<dbReference type="SUPFAM" id="SSF54975">
    <property type="entry name" value="Acylphosphatase/BLUF domain-like"/>
    <property type="match status" value="1"/>
</dbReference>
<dbReference type="Proteomes" id="UP000500938">
    <property type="component" value="Chromosome"/>
</dbReference>
<dbReference type="EMBL" id="CP053085">
    <property type="protein sequence ID" value="QJR37617.1"/>
    <property type="molecule type" value="Genomic_DNA"/>
</dbReference>
<keyword evidence="3" id="KW-1185">Reference proteome</keyword>
<dbReference type="PROSITE" id="PS50925">
    <property type="entry name" value="BLUF"/>
    <property type="match status" value="1"/>
</dbReference>
<dbReference type="SMART" id="SM01034">
    <property type="entry name" value="BLUF"/>
    <property type="match status" value="1"/>
</dbReference>
<evidence type="ECO:0000313" key="3">
    <source>
        <dbReference type="Proteomes" id="UP000500938"/>
    </source>
</evidence>
<dbReference type="Pfam" id="PF04940">
    <property type="entry name" value="BLUF"/>
    <property type="match status" value="1"/>
</dbReference>